<reference evidence="2" key="1">
    <citation type="submission" date="2018-05" db="EMBL/GenBank/DDBJ databases">
        <title>Draft genome of Mucuna pruriens seed.</title>
        <authorList>
            <person name="Nnadi N.E."/>
            <person name="Vos R."/>
            <person name="Hasami M.H."/>
            <person name="Devisetty U.K."/>
            <person name="Aguiy J.C."/>
        </authorList>
    </citation>
    <scope>NUCLEOTIDE SEQUENCE [LARGE SCALE GENOMIC DNA]</scope>
    <source>
        <strain evidence="2">JCA_2017</strain>
    </source>
</reference>
<dbReference type="PANTHER" id="PTHR37984:SF5">
    <property type="entry name" value="PROTEIN NYNRIN-LIKE"/>
    <property type="match status" value="1"/>
</dbReference>
<dbReference type="PANTHER" id="PTHR37984">
    <property type="entry name" value="PROTEIN CBG26694"/>
    <property type="match status" value="1"/>
</dbReference>
<gene>
    <name evidence="2" type="primary">Tf2-9</name>
    <name evidence="2" type="ORF">CR513_13929</name>
</gene>
<dbReference type="SUPFAM" id="SSF53098">
    <property type="entry name" value="Ribonuclease H-like"/>
    <property type="match status" value="1"/>
</dbReference>
<dbReference type="InterPro" id="IPR036397">
    <property type="entry name" value="RNaseH_sf"/>
</dbReference>
<sequence>MDLHHEMTPSNKKELKRLDQPMTHFFHNGSHHIPKKCLRTTKAKYALVEVYVGSCEQHLKGRDLANEVPGSSSGLLHQVETLAKITGKNVDTFVHMQVICRFDIQDVIMTNNNTKFIDLHFQELLDRLNINKDWKQQREVGKNNFFMFYEHITQRHIPLRENLPCFQGEGCYLGGDRRTFMVNHQHESRYNDEPIKEKLDLVEKQRYITAIRELTLKSIDTYQLKALLRMLISRTCPTRAIAFDHVTCLFQKWGVDILGPFPIIKYLIVAVDYFPKWVEAEPVTTISTERIKHFHWKRMICHFRLPVMIISDNGTQFPSRSVTKFCSQLKIQQSFTLVEHPQSNGQVEAANKIILRGLRRRLEEAKERWVEELPQVLWSYHTTPHSITNETPFRLTFGTEAMIDNLRISQYGL</sequence>
<feature type="non-terminal residue" evidence="2">
    <location>
        <position position="1"/>
    </location>
</feature>
<evidence type="ECO:0000313" key="3">
    <source>
        <dbReference type="Proteomes" id="UP000257109"/>
    </source>
</evidence>
<dbReference type="PROSITE" id="PS50994">
    <property type="entry name" value="INTEGRASE"/>
    <property type="match status" value="1"/>
</dbReference>
<name>A0A371HIF7_MUCPR</name>
<organism evidence="2 3">
    <name type="scientific">Mucuna pruriens</name>
    <name type="common">Velvet bean</name>
    <name type="synonym">Dolichos pruriens</name>
    <dbReference type="NCBI Taxonomy" id="157652"/>
    <lineage>
        <taxon>Eukaryota</taxon>
        <taxon>Viridiplantae</taxon>
        <taxon>Streptophyta</taxon>
        <taxon>Embryophyta</taxon>
        <taxon>Tracheophyta</taxon>
        <taxon>Spermatophyta</taxon>
        <taxon>Magnoliopsida</taxon>
        <taxon>eudicotyledons</taxon>
        <taxon>Gunneridae</taxon>
        <taxon>Pentapetalae</taxon>
        <taxon>rosids</taxon>
        <taxon>fabids</taxon>
        <taxon>Fabales</taxon>
        <taxon>Fabaceae</taxon>
        <taxon>Papilionoideae</taxon>
        <taxon>50 kb inversion clade</taxon>
        <taxon>NPAAA clade</taxon>
        <taxon>indigoferoid/millettioid clade</taxon>
        <taxon>Phaseoleae</taxon>
        <taxon>Mucuna</taxon>
    </lineage>
</organism>
<comment type="caution">
    <text evidence="2">The sequence shown here is derived from an EMBL/GenBank/DDBJ whole genome shotgun (WGS) entry which is preliminary data.</text>
</comment>
<keyword evidence="3" id="KW-1185">Reference proteome</keyword>
<dbReference type="AlphaFoldDB" id="A0A371HIF7"/>
<dbReference type="GO" id="GO:0015074">
    <property type="term" value="P:DNA integration"/>
    <property type="evidence" value="ECO:0007669"/>
    <property type="project" value="InterPro"/>
</dbReference>
<accession>A0A371HIF7</accession>
<dbReference type="InterPro" id="IPR050951">
    <property type="entry name" value="Retrovirus_Pol_polyprotein"/>
</dbReference>
<dbReference type="Proteomes" id="UP000257109">
    <property type="component" value="Unassembled WGS sequence"/>
</dbReference>
<evidence type="ECO:0000259" key="1">
    <source>
        <dbReference type="PROSITE" id="PS50994"/>
    </source>
</evidence>
<dbReference type="GO" id="GO:0003676">
    <property type="term" value="F:nucleic acid binding"/>
    <property type="evidence" value="ECO:0007669"/>
    <property type="project" value="InterPro"/>
</dbReference>
<dbReference type="EMBL" id="QJKJ01002503">
    <property type="protein sequence ID" value="RDY02587.1"/>
    <property type="molecule type" value="Genomic_DNA"/>
</dbReference>
<dbReference type="Pfam" id="PF00665">
    <property type="entry name" value="rve"/>
    <property type="match status" value="1"/>
</dbReference>
<dbReference type="OrthoDB" id="1739513at2759"/>
<proteinExistence type="predicted"/>
<dbReference type="InterPro" id="IPR012337">
    <property type="entry name" value="RNaseH-like_sf"/>
</dbReference>
<dbReference type="InterPro" id="IPR001584">
    <property type="entry name" value="Integrase_cat-core"/>
</dbReference>
<protein>
    <submittedName>
        <fullName evidence="2">Tf2-9</fullName>
    </submittedName>
</protein>
<dbReference type="Gene3D" id="3.30.420.10">
    <property type="entry name" value="Ribonuclease H-like superfamily/Ribonuclease H"/>
    <property type="match status" value="1"/>
</dbReference>
<feature type="domain" description="Integrase catalytic" evidence="1">
    <location>
        <begin position="233"/>
        <end position="400"/>
    </location>
</feature>
<evidence type="ECO:0000313" key="2">
    <source>
        <dbReference type="EMBL" id="RDY02587.1"/>
    </source>
</evidence>